<keyword evidence="3" id="KW-1185">Reference proteome</keyword>
<evidence type="ECO:0000313" key="3">
    <source>
        <dbReference type="Proteomes" id="UP001432146"/>
    </source>
</evidence>
<protein>
    <submittedName>
        <fullName evidence="2">Uncharacterized protein</fullName>
    </submittedName>
</protein>
<evidence type="ECO:0000313" key="2">
    <source>
        <dbReference type="EMBL" id="KAK9309225.1"/>
    </source>
</evidence>
<organism evidence="2 3">
    <name type="scientific">Tetragonisca angustula</name>
    <dbReference type="NCBI Taxonomy" id="166442"/>
    <lineage>
        <taxon>Eukaryota</taxon>
        <taxon>Metazoa</taxon>
        <taxon>Ecdysozoa</taxon>
        <taxon>Arthropoda</taxon>
        <taxon>Hexapoda</taxon>
        <taxon>Insecta</taxon>
        <taxon>Pterygota</taxon>
        <taxon>Neoptera</taxon>
        <taxon>Endopterygota</taxon>
        <taxon>Hymenoptera</taxon>
        <taxon>Apocrita</taxon>
        <taxon>Aculeata</taxon>
        <taxon>Apoidea</taxon>
        <taxon>Anthophila</taxon>
        <taxon>Apidae</taxon>
        <taxon>Tetragonisca</taxon>
    </lineage>
</organism>
<sequence>MRGTVVTHGRVNSSSMWSIVQNKSTIPEDSLAVQRTRTLFSRQEDEKMYRGKSQASVWPEKVTLLTGRRFATSASEAYIYRLWKEHKDLSNEYQTRLLSSRTIDSRHGGSGEQPQFLELLDETNRAETLERDERRRGPSDLAFV</sequence>
<dbReference type="EMBL" id="JAWNGG020000013">
    <property type="protein sequence ID" value="KAK9309225.1"/>
    <property type="molecule type" value="Genomic_DNA"/>
</dbReference>
<comment type="caution">
    <text evidence="2">The sequence shown here is derived from an EMBL/GenBank/DDBJ whole genome shotgun (WGS) entry which is preliminary data.</text>
</comment>
<dbReference type="Proteomes" id="UP001432146">
    <property type="component" value="Unassembled WGS sequence"/>
</dbReference>
<feature type="compositionally biased region" description="Basic and acidic residues" evidence="1">
    <location>
        <begin position="122"/>
        <end position="138"/>
    </location>
</feature>
<feature type="region of interest" description="Disordered" evidence="1">
    <location>
        <begin position="101"/>
        <end position="144"/>
    </location>
</feature>
<accession>A0AAW1AGN8</accession>
<gene>
    <name evidence="2" type="ORF">QLX08_000980</name>
</gene>
<dbReference type="AlphaFoldDB" id="A0AAW1AGN8"/>
<evidence type="ECO:0000256" key="1">
    <source>
        <dbReference type="SAM" id="MobiDB-lite"/>
    </source>
</evidence>
<name>A0AAW1AGN8_9HYME</name>
<reference evidence="2 3" key="1">
    <citation type="submission" date="2024-05" db="EMBL/GenBank/DDBJ databases">
        <title>The nuclear and mitochondrial genome assemblies of Tetragonisca angustula (Apidae: Meliponini), a tiny yet remarkable pollinator in the Neotropics.</title>
        <authorList>
            <person name="Ferrari R."/>
            <person name="Ricardo P.C."/>
            <person name="Dias F.C."/>
            <person name="Araujo N.S."/>
            <person name="Soares D.O."/>
            <person name="Zhou Q.-S."/>
            <person name="Zhu C.-D."/>
            <person name="Coutinho L."/>
            <person name="Airas M.C."/>
            <person name="Batista T.M."/>
        </authorList>
    </citation>
    <scope>NUCLEOTIDE SEQUENCE [LARGE SCALE GENOMIC DNA]</scope>
    <source>
        <strain evidence="2">ASF017062</strain>
        <tissue evidence="2">Abdomen</tissue>
    </source>
</reference>
<proteinExistence type="predicted"/>